<protein>
    <recommendedName>
        <fullName evidence="1">DUF7600 domain-containing protein</fullName>
    </recommendedName>
</protein>
<dbReference type="Gene3D" id="1.20.1280.50">
    <property type="match status" value="1"/>
</dbReference>
<feature type="domain" description="DUF7600" evidence="1">
    <location>
        <begin position="344"/>
        <end position="401"/>
    </location>
</feature>
<comment type="caution">
    <text evidence="2">The sequence shown here is derived from an EMBL/GenBank/DDBJ whole genome shotgun (WGS) entry which is preliminary data.</text>
</comment>
<sequence>MSDYLYFKENSCVFCGTRVYEPWESWKNDFRGIRSEPEGIVITHSIYCTLYGHWHGPVDSSRSSYHGPPSQALFGADSQPEFNDLRDFIFHDACWRLLEASLSASAVPATLGRIFEVIQSLPFPSRESLNGWGHRLGDPAVAKGDFLPWEDKVKDAPVCSLVTCHDANPYDDHETNRILSEIPQLPPDAPLTGPNIETKGVGINTLPYELCLAIAIILPTREVFNARLASRAFLPIFYDQLFWQSRFKAPFERAWFFDARKHRGDIDWRSLYRRTHFDQTNVDQRPTLRNRQRVWNLLDTLMDALNSRWHDTIMSFSPLTPDSPHSLEVVGDLLGKAGRTHNGERRGRFEKGCRLWHKFHIAIPNNLSQFSVAYIQAPDAGYISGIKFTTTTGDIIQLGYWSFVLAVSCRGIRAVQCLTSGETTSRWLGCPDNCPITRRLAVFDSQLDSLEVGFDGFKIVCLASTKPRQQISQKDTLRFLGLWYPDIPDPSLSLNESPGDWWDSFDIDGPGGEIINGIKLCLNDNYSLHETLAMGFEDLILLGYLLIEQGREHYLSITTTFPA</sequence>
<dbReference type="InParanoid" id="A0A7C8IQ59"/>
<organism evidence="2 3">
    <name type="scientific">Xylaria multiplex</name>
    <dbReference type="NCBI Taxonomy" id="323545"/>
    <lineage>
        <taxon>Eukaryota</taxon>
        <taxon>Fungi</taxon>
        <taxon>Dikarya</taxon>
        <taxon>Ascomycota</taxon>
        <taxon>Pezizomycotina</taxon>
        <taxon>Sordariomycetes</taxon>
        <taxon>Xylariomycetidae</taxon>
        <taxon>Xylariales</taxon>
        <taxon>Xylariaceae</taxon>
        <taxon>Xylaria</taxon>
    </lineage>
</organism>
<accession>A0A7C8IQ59</accession>
<feature type="domain" description="DUF7600" evidence="1">
    <location>
        <begin position="403"/>
        <end position="469"/>
    </location>
</feature>
<keyword evidence="3" id="KW-1185">Reference proteome</keyword>
<proteinExistence type="predicted"/>
<reference evidence="2 3" key="1">
    <citation type="submission" date="2019-12" db="EMBL/GenBank/DDBJ databases">
        <title>Draft genome sequence of the ascomycete Xylaria multiplex DSM 110363.</title>
        <authorList>
            <person name="Buettner E."/>
            <person name="Kellner H."/>
        </authorList>
    </citation>
    <scope>NUCLEOTIDE SEQUENCE [LARGE SCALE GENOMIC DNA]</scope>
    <source>
        <strain evidence="2 3">DSM 110363</strain>
    </source>
</reference>
<dbReference type="OrthoDB" id="5273847at2759"/>
<evidence type="ECO:0000313" key="2">
    <source>
        <dbReference type="EMBL" id="KAF2969481.1"/>
    </source>
</evidence>
<evidence type="ECO:0000313" key="3">
    <source>
        <dbReference type="Proteomes" id="UP000481858"/>
    </source>
</evidence>
<dbReference type="EMBL" id="WUBL01000035">
    <property type="protein sequence ID" value="KAF2969481.1"/>
    <property type="molecule type" value="Genomic_DNA"/>
</dbReference>
<dbReference type="AlphaFoldDB" id="A0A7C8IQ59"/>
<dbReference type="InterPro" id="IPR056021">
    <property type="entry name" value="DUF7600"/>
</dbReference>
<evidence type="ECO:0000259" key="1">
    <source>
        <dbReference type="Pfam" id="PF24539"/>
    </source>
</evidence>
<dbReference type="SUPFAM" id="SSF81383">
    <property type="entry name" value="F-box domain"/>
    <property type="match status" value="1"/>
</dbReference>
<dbReference type="Proteomes" id="UP000481858">
    <property type="component" value="Unassembled WGS sequence"/>
</dbReference>
<name>A0A7C8IQ59_9PEZI</name>
<dbReference type="InterPro" id="IPR036047">
    <property type="entry name" value="F-box-like_dom_sf"/>
</dbReference>
<gene>
    <name evidence="2" type="ORF">GQX73_g4090</name>
</gene>
<dbReference type="Pfam" id="PF24539">
    <property type="entry name" value="DUF7600"/>
    <property type="match status" value="2"/>
</dbReference>